<dbReference type="EMBL" id="KZ305051">
    <property type="protein sequence ID" value="PIA36194.1"/>
    <property type="molecule type" value="Genomic_DNA"/>
</dbReference>
<keyword evidence="3" id="KW-0235">DNA replication</keyword>
<dbReference type="Pfam" id="PF00004">
    <property type="entry name" value="AAA"/>
    <property type="match status" value="1"/>
</dbReference>
<dbReference type="InterPro" id="IPR003959">
    <property type="entry name" value="ATPase_AAA_core"/>
</dbReference>
<evidence type="ECO:0000256" key="10">
    <source>
        <dbReference type="ARBA" id="ARBA00069525"/>
    </source>
</evidence>
<feature type="compositionally biased region" description="Polar residues" evidence="11">
    <location>
        <begin position="314"/>
        <end position="323"/>
    </location>
</feature>
<sequence>MDMDDIPNPDELEWLESHALPPEEEEEDFDFYYPEEEEEEPPPPPPPPPEPSTKLLESSPTLLSNPLILPENQINRKKRLWSENNTSFASTSVEIPQLIEKSKRNRLATSETGIEEEEEDWIRYSPSTENAETIPPAPIVHEEKFIFRFASEIEGNYISITGPDGNRVYAKMDQVEMNDNSLKTLNRKGYANGLIPEPINVLIDKMEQEAFAKALQASSESPDSVIHHEAPVVSERLWVEKYAPNSFTELLSDEQINREVLLWLKQWDSCVFGSEIRSTDDEVLSALKRHSSVTHHPKVSDTSFTSKNRRPPYTKTNSVNSNDMGHGRNNLEGFHGLWDKKARAAGPPDHKVLLLCGPPGLGKTTLAHVAAKHCGYRVVEINASDDRSSSTIEAKILDVVQMNSVMSDGKPKCLVIDEIDGALGEGKGAVEVILKMVAAEKKFEAVKGIGGQEGEKGKVSSKKRRKTTSLSRPVICICNDLYAPALRPLRQVAKVHMFVQPTVHRVVSRLNYICNKEGFRTSSISLTALAEYTECDIRSCLNTLQFLNKKKEKLNLLEIGSQVVGRKDVSRSAFDVWKEIFQKRKSKRERKSMNGSSNLFGDFDFLHALISNRGEYELTMDGIHENMLQLHYHDPMMQKTVECLNILGVSDYLHQYIMRTQQMSLLAYQSSNAIAIRRLISQIEKPNIEWPKSFHRHRTLFAEKKDILRCWKAKITPFLSRHMSAESFVEDSLSPLLYILSPRTLRPVALHSQSEREKGVLSQLVDKMVSYSITYKSRKSEPLPGTFRHEATSEAPTLAFDPPIDEFINFKEYRSEHIGINLAMKQVLVHEVEKQKFLQKSVVRCTPSDVGIDAGYQALPRQESGRTLSTSAGADAYVENTKIASSKFHLGEPKLKTSTNLIKSVVDKSAEEDMKLKGPTAVKKPSRGALNFFDRFRKNGGKDSQNHGQSLQKQATMERDSRPLLFKFNEGFTNAVKRPVRVRDLLL</sequence>
<evidence type="ECO:0000256" key="9">
    <source>
        <dbReference type="ARBA" id="ARBA00043975"/>
    </source>
</evidence>
<comment type="similarity">
    <text evidence="9">Belongs to the activator 1 small subunits family. CTF18 subfamily.</text>
</comment>
<evidence type="ECO:0000256" key="2">
    <source>
        <dbReference type="ARBA" id="ARBA00011480"/>
    </source>
</evidence>
<dbReference type="CDD" id="cd00009">
    <property type="entry name" value="AAA"/>
    <property type="match status" value="1"/>
</dbReference>
<accession>A0A2G5CY46</accession>
<dbReference type="GO" id="GO:0016887">
    <property type="term" value="F:ATP hydrolysis activity"/>
    <property type="evidence" value="ECO:0007669"/>
    <property type="project" value="InterPro"/>
</dbReference>
<dbReference type="InterPro" id="IPR003593">
    <property type="entry name" value="AAA+_ATPase"/>
</dbReference>
<dbReference type="Gene3D" id="1.10.8.60">
    <property type="match status" value="1"/>
</dbReference>
<protein>
    <recommendedName>
        <fullName evidence="10">Chromosome transmission fidelity protein 18 homolog</fullName>
    </recommendedName>
</protein>
<dbReference type="Gene3D" id="3.40.50.300">
    <property type="entry name" value="P-loop containing nucleotide triphosphate hydrolases"/>
    <property type="match status" value="1"/>
</dbReference>
<keyword evidence="8" id="KW-0131">Cell cycle</keyword>
<feature type="domain" description="AAA+ ATPase" evidence="12">
    <location>
        <begin position="349"/>
        <end position="504"/>
    </location>
</feature>
<evidence type="ECO:0000313" key="14">
    <source>
        <dbReference type="Proteomes" id="UP000230069"/>
    </source>
</evidence>
<dbReference type="PANTHER" id="PTHR46765">
    <property type="entry name" value="P-LOOP CONTAINING NUCLEOSIDE TRIPHOSPHATE HYDROLASES SUPERFAMILY PROTEIN"/>
    <property type="match status" value="1"/>
</dbReference>
<evidence type="ECO:0000259" key="12">
    <source>
        <dbReference type="SMART" id="SM00382"/>
    </source>
</evidence>
<dbReference type="GO" id="GO:0006260">
    <property type="term" value="P:DNA replication"/>
    <property type="evidence" value="ECO:0007669"/>
    <property type="project" value="UniProtKB-KW"/>
</dbReference>
<evidence type="ECO:0000256" key="5">
    <source>
        <dbReference type="ARBA" id="ARBA00022840"/>
    </source>
</evidence>
<evidence type="ECO:0000256" key="1">
    <source>
        <dbReference type="ARBA" id="ARBA00004123"/>
    </source>
</evidence>
<evidence type="ECO:0000256" key="6">
    <source>
        <dbReference type="ARBA" id="ARBA00023125"/>
    </source>
</evidence>
<evidence type="ECO:0000256" key="11">
    <source>
        <dbReference type="SAM" id="MobiDB-lite"/>
    </source>
</evidence>
<name>A0A2G5CY46_AQUCA</name>
<keyword evidence="7" id="KW-0539">Nucleus</keyword>
<feature type="compositionally biased region" description="Acidic residues" evidence="11">
    <location>
        <begin position="1"/>
        <end position="14"/>
    </location>
</feature>
<dbReference type="STRING" id="218851.A0A2G5CY46"/>
<keyword evidence="5" id="KW-0067">ATP-binding</keyword>
<proteinExistence type="inferred from homology"/>
<dbReference type="OrthoDB" id="2195431at2759"/>
<feature type="region of interest" description="Disordered" evidence="11">
    <location>
        <begin position="290"/>
        <end position="326"/>
    </location>
</feature>
<evidence type="ECO:0000256" key="7">
    <source>
        <dbReference type="ARBA" id="ARBA00023242"/>
    </source>
</evidence>
<dbReference type="Proteomes" id="UP000230069">
    <property type="component" value="Unassembled WGS sequence"/>
</dbReference>
<feature type="region of interest" description="Disordered" evidence="11">
    <location>
        <begin position="1"/>
        <end position="58"/>
    </location>
</feature>
<keyword evidence="4" id="KW-0547">Nucleotide-binding</keyword>
<dbReference type="SMART" id="SM00382">
    <property type="entry name" value="AAA"/>
    <property type="match status" value="1"/>
</dbReference>
<feature type="compositionally biased region" description="Polar residues" evidence="11">
    <location>
        <begin position="946"/>
        <end position="955"/>
    </location>
</feature>
<feature type="compositionally biased region" description="Pro residues" evidence="11">
    <location>
        <begin position="42"/>
        <end position="51"/>
    </location>
</feature>
<organism evidence="13 14">
    <name type="scientific">Aquilegia coerulea</name>
    <name type="common">Rocky mountain columbine</name>
    <dbReference type="NCBI Taxonomy" id="218851"/>
    <lineage>
        <taxon>Eukaryota</taxon>
        <taxon>Viridiplantae</taxon>
        <taxon>Streptophyta</taxon>
        <taxon>Embryophyta</taxon>
        <taxon>Tracheophyta</taxon>
        <taxon>Spermatophyta</taxon>
        <taxon>Magnoliopsida</taxon>
        <taxon>Ranunculales</taxon>
        <taxon>Ranunculaceae</taxon>
        <taxon>Thalictroideae</taxon>
        <taxon>Aquilegia</taxon>
    </lineage>
</organism>
<feature type="compositionally biased region" description="Acidic residues" evidence="11">
    <location>
        <begin position="22"/>
        <end position="41"/>
    </location>
</feature>
<dbReference type="GO" id="GO:0005524">
    <property type="term" value="F:ATP binding"/>
    <property type="evidence" value="ECO:0007669"/>
    <property type="project" value="UniProtKB-KW"/>
</dbReference>
<dbReference type="PANTHER" id="PTHR46765:SF1">
    <property type="entry name" value="P-LOOP CONTAINING NUCLEOSIDE TRIPHOSPHATE HYDROLASES SUPERFAMILY PROTEIN"/>
    <property type="match status" value="1"/>
</dbReference>
<dbReference type="InterPro" id="IPR053016">
    <property type="entry name" value="CTF18-RFC_complex"/>
</dbReference>
<gene>
    <name evidence="13" type="ORF">AQUCO_03400244v1</name>
</gene>
<dbReference type="GO" id="GO:0003677">
    <property type="term" value="F:DNA binding"/>
    <property type="evidence" value="ECO:0007669"/>
    <property type="project" value="UniProtKB-KW"/>
</dbReference>
<dbReference type="EMBL" id="KZ305051">
    <property type="protein sequence ID" value="PIA36195.1"/>
    <property type="molecule type" value="Genomic_DNA"/>
</dbReference>
<reference evidence="13 14" key="1">
    <citation type="submission" date="2017-09" db="EMBL/GenBank/DDBJ databases">
        <title>WGS assembly of Aquilegia coerulea Goldsmith.</title>
        <authorList>
            <person name="Hodges S."/>
            <person name="Kramer E."/>
            <person name="Nordborg M."/>
            <person name="Tomkins J."/>
            <person name="Borevitz J."/>
            <person name="Derieg N."/>
            <person name="Yan J."/>
            <person name="Mihaltcheva S."/>
            <person name="Hayes R.D."/>
            <person name="Rokhsar D."/>
        </authorList>
    </citation>
    <scope>NUCLEOTIDE SEQUENCE [LARGE SCALE GENOMIC DNA]</scope>
    <source>
        <strain evidence="14">cv. Goldsmith</strain>
    </source>
</reference>
<keyword evidence="14" id="KW-1185">Reference proteome</keyword>
<evidence type="ECO:0000256" key="8">
    <source>
        <dbReference type="ARBA" id="ARBA00023306"/>
    </source>
</evidence>
<comment type="subcellular location">
    <subcellularLocation>
        <location evidence="1">Nucleus</location>
    </subcellularLocation>
</comment>
<dbReference type="AlphaFoldDB" id="A0A2G5CY46"/>
<dbReference type="InterPro" id="IPR027417">
    <property type="entry name" value="P-loop_NTPase"/>
</dbReference>
<dbReference type="FunFam" id="1.10.8.60:FF:000074">
    <property type="entry name" value="Chromosome transmission fidelity protein 18"/>
    <property type="match status" value="1"/>
</dbReference>
<evidence type="ECO:0000256" key="4">
    <source>
        <dbReference type="ARBA" id="ARBA00022741"/>
    </source>
</evidence>
<evidence type="ECO:0000256" key="3">
    <source>
        <dbReference type="ARBA" id="ARBA00022705"/>
    </source>
</evidence>
<dbReference type="GO" id="GO:0005634">
    <property type="term" value="C:nucleus"/>
    <property type="evidence" value="ECO:0007669"/>
    <property type="project" value="UniProtKB-SubCell"/>
</dbReference>
<dbReference type="SUPFAM" id="SSF52540">
    <property type="entry name" value="P-loop containing nucleoside triphosphate hydrolases"/>
    <property type="match status" value="1"/>
</dbReference>
<evidence type="ECO:0000313" key="13">
    <source>
        <dbReference type="EMBL" id="PIA36194.1"/>
    </source>
</evidence>
<dbReference type="CDD" id="cd18140">
    <property type="entry name" value="HLD_clamp_RFC"/>
    <property type="match status" value="1"/>
</dbReference>
<comment type="subunit">
    <text evidence="2">Heterotetramer of subunits RFC2, RFC3, RFC4 and RFC5 that can form a complex with RFC1.</text>
</comment>
<dbReference type="FunCoup" id="A0A2G5CY46">
    <property type="interactions" value="2321"/>
</dbReference>
<dbReference type="InterPro" id="IPR047854">
    <property type="entry name" value="RFC_lid"/>
</dbReference>
<keyword evidence="6" id="KW-0238">DNA-binding</keyword>
<feature type="region of interest" description="Disordered" evidence="11">
    <location>
        <begin position="939"/>
        <end position="958"/>
    </location>
</feature>